<dbReference type="Proteomes" id="UP000309389">
    <property type="component" value="Unassembled WGS sequence"/>
</dbReference>
<accession>A0A4T3EZI7</accession>
<dbReference type="OrthoDB" id="7432612at2"/>
<proteinExistence type="predicted"/>
<sequence length="145" mass="16722">MQRHHLLPRQLINSPTLGRLFEGVGRDRIGFDDFRFNGLLLPAMEQASAVLGLPLHRGPHRQYSEVVAERVAQIEREWSRMYATDPEQAGQTALMRMRLLQAALRRSLLRPGRRWLKLNRNDQLDSGVDFSELDAMADTIWSDTE</sequence>
<comment type="caution">
    <text evidence="1">The sequence shown here is derived from an EMBL/GenBank/DDBJ whole genome shotgun (WGS) entry which is preliminary data.</text>
</comment>
<dbReference type="Pfam" id="PF14412">
    <property type="entry name" value="AHH"/>
    <property type="match status" value="1"/>
</dbReference>
<evidence type="ECO:0000313" key="1">
    <source>
        <dbReference type="EMBL" id="TIX50182.1"/>
    </source>
</evidence>
<dbReference type="EMBL" id="SSHH01000002">
    <property type="protein sequence ID" value="TIX50182.1"/>
    <property type="molecule type" value="Genomic_DNA"/>
</dbReference>
<reference evidence="1 2" key="1">
    <citation type="submission" date="2019-04" db="EMBL/GenBank/DDBJ databases">
        <title>Altererythrobacter aquimixticola sp. nov., isolated from sediment of junction between the ocean and a freshwater spring.</title>
        <authorList>
            <person name="Yoon J.-H."/>
        </authorList>
    </citation>
    <scope>NUCLEOTIDE SEQUENCE [LARGE SCALE GENOMIC DNA]</scope>
    <source>
        <strain evidence="1 2">SSKS-13</strain>
    </source>
</reference>
<gene>
    <name evidence="1" type="ORF">E5222_07765</name>
</gene>
<evidence type="ECO:0000313" key="2">
    <source>
        <dbReference type="Proteomes" id="UP000309389"/>
    </source>
</evidence>
<organism evidence="1 2">
    <name type="scientific">Alteraurantiacibacter aquimixticola</name>
    <dbReference type="NCBI Taxonomy" id="2489173"/>
    <lineage>
        <taxon>Bacteria</taxon>
        <taxon>Pseudomonadati</taxon>
        <taxon>Pseudomonadota</taxon>
        <taxon>Alphaproteobacteria</taxon>
        <taxon>Sphingomonadales</taxon>
        <taxon>Erythrobacteraceae</taxon>
        <taxon>Alteraurantiacibacter</taxon>
    </lineage>
</organism>
<keyword evidence="2" id="KW-1185">Reference proteome</keyword>
<protein>
    <submittedName>
        <fullName evidence="1">Uncharacterized protein</fullName>
    </submittedName>
</protein>
<name>A0A4T3EZI7_9SPHN</name>
<dbReference type="AlphaFoldDB" id="A0A4T3EZI7"/>
<dbReference type="InterPro" id="IPR032871">
    <property type="entry name" value="AHH_dom_containing"/>
</dbReference>